<evidence type="ECO:0000313" key="2">
    <source>
        <dbReference type="EMBL" id="SET96302.1"/>
    </source>
</evidence>
<dbReference type="EMBL" id="FOIB01000004">
    <property type="protein sequence ID" value="SET96302.1"/>
    <property type="molecule type" value="Genomic_DNA"/>
</dbReference>
<sequence>MSGHCGVSCGRLLLESCSVGLRYVPADRVKPEKRLKGHASVSGEVPTKTAAANTKARALADSALQKR</sequence>
<protein>
    <submittedName>
        <fullName evidence="2">Uncharacterized protein</fullName>
    </submittedName>
</protein>
<evidence type="ECO:0000256" key="1">
    <source>
        <dbReference type="SAM" id="MobiDB-lite"/>
    </source>
</evidence>
<organism evidence="2 3">
    <name type="scientific">Myxococcus fulvus</name>
    <dbReference type="NCBI Taxonomy" id="33"/>
    <lineage>
        <taxon>Bacteria</taxon>
        <taxon>Pseudomonadati</taxon>
        <taxon>Myxococcota</taxon>
        <taxon>Myxococcia</taxon>
        <taxon>Myxococcales</taxon>
        <taxon>Cystobacterineae</taxon>
        <taxon>Myxococcaceae</taxon>
        <taxon>Myxococcus</taxon>
    </lineage>
</organism>
<evidence type="ECO:0000313" key="3">
    <source>
        <dbReference type="Proteomes" id="UP000183760"/>
    </source>
</evidence>
<name>A0ABY1CDN6_MYXFU</name>
<reference evidence="2 3" key="1">
    <citation type="submission" date="2016-10" db="EMBL/GenBank/DDBJ databases">
        <authorList>
            <person name="Varghese N."/>
            <person name="Submissions S."/>
        </authorList>
    </citation>
    <scope>NUCLEOTIDE SEQUENCE [LARGE SCALE GENOMIC DNA]</scope>
    <source>
        <strain evidence="2 3">DSM 16525</strain>
    </source>
</reference>
<feature type="compositionally biased region" description="Low complexity" evidence="1">
    <location>
        <begin position="47"/>
        <end position="60"/>
    </location>
</feature>
<accession>A0ABY1CDN6</accession>
<gene>
    <name evidence="2" type="ORF">SAMN05443572_10490</name>
</gene>
<dbReference type="Proteomes" id="UP000183760">
    <property type="component" value="Unassembled WGS sequence"/>
</dbReference>
<comment type="caution">
    <text evidence="2">The sequence shown here is derived from an EMBL/GenBank/DDBJ whole genome shotgun (WGS) entry which is preliminary data.</text>
</comment>
<proteinExistence type="predicted"/>
<keyword evidence="3" id="KW-1185">Reference proteome</keyword>
<feature type="region of interest" description="Disordered" evidence="1">
    <location>
        <begin position="35"/>
        <end position="67"/>
    </location>
</feature>